<dbReference type="InterPro" id="IPR008012">
    <property type="entry name" value="Ump1"/>
</dbReference>
<dbReference type="EMBL" id="MU129279">
    <property type="protein sequence ID" value="KAF9503976.1"/>
    <property type="molecule type" value="Genomic_DNA"/>
</dbReference>
<evidence type="ECO:0000256" key="1">
    <source>
        <dbReference type="ARBA" id="ARBA00023186"/>
    </source>
</evidence>
<name>A0A9P6DG58_9AGAM</name>
<dbReference type="GO" id="GO:0005737">
    <property type="term" value="C:cytoplasm"/>
    <property type="evidence" value="ECO:0007669"/>
    <property type="project" value="TreeGrafter"/>
</dbReference>
<feature type="non-terminal residue" evidence="3">
    <location>
        <position position="1"/>
    </location>
</feature>
<organism evidence="3 4">
    <name type="scientific">Hydnum rufescens UP504</name>
    <dbReference type="NCBI Taxonomy" id="1448309"/>
    <lineage>
        <taxon>Eukaryota</taxon>
        <taxon>Fungi</taxon>
        <taxon>Dikarya</taxon>
        <taxon>Basidiomycota</taxon>
        <taxon>Agaricomycotina</taxon>
        <taxon>Agaricomycetes</taxon>
        <taxon>Cantharellales</taxon>
        <taxon>Hydnaceae</taxon>
        <taxon>Hydnum</taxon>
    </lineage>
</organism>
<accession>A0A9P6DG58</accession>
<evidence type="ECO:0000313" key="3">
    <source>
        <dbReference type="EMBL" id="KAF9503976.1"/>
    </source>
</evidence>
<dbReference type="Pfam" id="PF05348">
    <property type="entry name" value="UMP1"/>
    <property type="match status" value="1"/>
</dbReference>
<keyword evidence="4" id="KW-1185">Reference proteome</keyword>
<dbReference type="PANTHER" id="PTHR12828">
    <property type="entry name" value="PROTEASOME MATURATION PROTEIN UMP1"/>
    <property type="match status" value="1"/>
</dbReference>
<dbReference type="GO" id="GO:0043248">
    <property type="term" value="P:proteasome assembly"/>
    <property type="evidence" value="ECO:0007669"/>
    <property type="project" value="InterPro"/>
</dbReference>
<proteinExistence type="inferred from homology"/>
<comment type="caution">
    <text evidence="3">The sequence shown here is derived from an EMBL/GenBank/DDBJ whole genome shotgun (WGS) entry which is preliminary data.</text>
</comment>
<keyword evidence="1" id="KW-0143">Chaperone</keyword>
<dbReference type="GO" id="GO:0005634">
    <property type="term" value="C:nucleus"/>
    <property type="evidence" value="ECO:0007669"/>
    <property type="project" value="TreeGrafter"/>
</dbReference>
<protein>
    <submittedName>
        <fullName evidence="3">Uncharacterized protein</fullName>
    </submittedName>
</protein>
<dbReference type="AlphaFoldDB" id="A0A9P6DG58"/>
<dbReference type="Proteomes" id="UP000886523">
    <property type="component" value="Unassembled WGS sequence"/>
</dbReference>
<dbReference type="OrthoDB" id="15001at2759"/>
<dbReference type="PANTHER" id="PTHR12828:SF3">
    <property type="entry name" value="PROTEASOME MATURATION PROTEIN"/>
    <property type="match status" value="1"/>
</dbReference>
<sequence length="129" mass="14576">LRIVPGKHTVPSATVRDTANSFGVHDTFRHGPRSLVVDANGRSAHQKRLDSWEETQDNLRLNLARNIFGMHAPMRQLMERKIVASSSHMPNISRSNIHLDILMGRDEILDVSDFFGSECPVLSVPKYRC</sequence>
<comment type="similarity">
    <text evidence="2">Belongs to the POMP/UMP1 family.</text>
</comment>
<evidence type="ECO:0000256" key="2">
    <source>
        <dbReference type="ARBA" id="ARBA00043974"/>
    </source>
</evidence>
<reference evidence="3" key="1">
    <citation type="journal article" date="2020" name="Nat. Commun.">
        <title>Large-scale genome sequencing of mycorrhizal fungi provides insights into the early evolution of symbiotic traits.</title>
        <authorList>
            <person name="Miyauchi S."/>
            <person name="Kiss E."/>
            <person name="Kuo A."/>
            <person name="Drula E."/>
            <person name="Kohler A."/>
            <person name="Sanchez-Garcia M."/>
            <person name="Morin E."/>
            <person name="Andreopoulos B."/>
            <person name="Barry K.W."/>
            <person name="Bonito G."/>
            <person name="Buee M."/>
            <person name="Carver A."/>
            <person name="Chen C."/>
            <person name="Cichocki N."/>
            <person name="Clum A."/>
            <person name="Culley D."/>
            <person name="Crous P.W."/>
            <person name="Fauchery L."/>
            <person name="Girlanda M."/>
            <person name="Hayes R.D."/>
            <person name="Keri Z."/>
            <person name="LaButti K."/>
            <person name="Lipzen A."/>
            <person name="Lombard V."/>
            <person name="Magnuson J."/>
            <person name="Maillard F."/>
            <person name="Murat C."/>
            <person name="Nolan M."/>
            <person name="Ohm R.A."/>
            <person name="Pangilinan J."/>
            <person name="Pereira M.F."/>
            <person name="Perotto S."/>
            <person name="Peter M."/>
            <person name="Pfister S."/>
            <person name="Riley R."/>
            <person name="Sitrit Y."/>
            <person name="Stielow J.B."/>
            <person name="Szollosi G."/>
            <person name="Zifcakova L."/>
            <person name="Stursova M."/>
            <person name="Spatafora J.W."/>
            <person name="Tedersoo L."/>
            <person name="Vaario L.M."/>
            <person name="Yamada A."/>
            <person name="Yan M."/>
            <person name="Wang P."/>
            <person name="Xu J."/>
            <person name="Bruns T."/>
            <person name="Baldrian P."/>
            <person name="Vilgalys R."/>
            <person name="Dunand C."/>
            <person name="Henrissat B."/>
            <person name="Grigoriev I.V."/>
            <person name="Hibbett D."/>
            <person name="Nagy L.G."/>
            <person name="Martin F.M."/>
        </authorList>
    </citation>
    <scope>NUCLEOTIDE SEQUENCE</scope>
    <source>
        <strain evidence="3">UP504</strain>
    </source>
</reference>
<evidence type="ECO:0000313" key="4">
    <source>
        <dbReference type="Proteomes" id="UP000886523"/>
    </source>
</evidence>
<gene>
    <name evidence="3" type="ORF">BS47DRAFT_1308997</name>
</gene>